<dbReference type="OrthoDB" id="6433496at2"/>
<name>A0A1X1CV84_9GAMM</name>
<accession>A0A1X1CV84</accession>
<evidence type="ECO:0008006" key="3">
    <source>
        <dbReference type="Google" id="ProtNLM"/>
    </source>
</evidence>
<dbReference type="EMBL" id="MLFR01000016">
    <property type="protein sequence ID" value="ORM68305.1"/>
    <property type="molecule type" value="Genomic_DNA"/>
</dbReference>
<protein>
    <recommendedName>
        <fullName evidence="3">DUF2525 domain-containing protein</fullName>
    </recommendedName>
</protein>
<dbReference type="Proteomes" id="UP000193558">
    <property type="component" value="Unassembled WGS sequence"/>
</dbReference>
<dbReference type="Pfam" id="PF10733">
    <property type="entry name" value="DUF2525"/>
    <property type="match status" value="1"/>
</dbReference>
<comment type="caution">
    <text evidence="1">The sequence shown here is derived from an EMBL/GenBank/DDBJ whole genome shotgun (WGS) entry which is preliminary data.</text>
</comment>
<dbReference type="RefSeq" id="WP_084935559.1">
    <property type="nucleotide sequence ID" value="NZ_MLFR01000016.1"/>
</dbReference>
<dbReference type="AlphaFoldDB" id="A0A1X1CV84"/>
<reference evidence="1 2" key="1">
    <citation type="journal article" date="2017" name="Antonie Van Leeuwenhoek">
        <title>Phylogenomic resolution of the bacterial genus Pantoea and its relationship with Erwinia and Tatumella.</title>
        <authorList>
            <person name="Palmer M."/>
            <person name="Steenkamp E.T."/>
            <person name="Coetzee M.P."/>
            <person name="Chan W.Y."/>
            <person name="van Zyl E."/>
            <person name="De Maayer P."/>
            <person name="Coutinho T.A."/>
            <person name="Blom J."/>
            <person name="Smits T.H."/>
            <person name="Duffy B."/>
            <person name="Venter S.N."/>
        </authorList>
    </citation>
    <scope>NUCLEOTIDE SEQUENCE [LARGE SCALE GENOMIC DNA]</scope>
    <source>
        <strain evidence="1 2">LMG 26275</strain>
    </source>
</reference>
<gene>
    <name evidence="1" type="ORF">HA51_15500</name>
</gene>
<dbReference type="eggNOG" id="ENOG5032W92">
    <property type="taxonomic scope" value="Bacteria"/>
</dbReference>
<dbReference type="InterPro" id="IPR019669">
    <property type="entry name" value="Uncharacterised_YodD"/>
</dbReference>
<proteinExistence type="predicted"/>
<sequence>MTTAKEYSDNVQREVNIDVDALLEAIQKKTSGEVKEFMESEHAHRVRVNGEAYDSYIELAEAFELDIRDFAITEVNR</sequence>
<organism evidence="1 2">
    <name type="scientific">Pantoea rwandensis</name>
    <dbReference type="NCBI Taxonomy" id="1076550"/>
    <lineage>
        <taxon>Bacteria</taxon>
        <taxon>Pseudomonadati</taxon>
        <taxon>Pseudomonadota</taxon>
        <taxon>Gammaproteobacteria</taxon>
        <taxon>Enterobacterales</taxon>
        <taxon>Erwiniaceae</taxon>
        <taxon>Pantoea</taxon>
    </lineage>
</organism>
<evidence type="ECO:0000313" key="1">
    <source>
        <dbReference type="EMBL" id="ORM68305.1"/>
    </source>
</evidence>
<evidence type="ECO:0000313" key="2">
    <source>
        <dbReference type="Proteomes" id="UP000193558"/>
    </source>
</evidence>
<dbReference type="STRING" id="1076550.LH22_10590"/>